<gene>
    <name evidence="3" type="ORF">CA264_01900</name>
</gene>
<dbReference type="STRING" id="709015.GCA_000472485_00374"/>
<dbReference type="PANTHER" id="PTHR38463">
    <property type="entry name" value="STRESS RESPONSE PROTEIN YSNF"/>
    <property type="match status" value="1"/>
</dbReference>
<dbReference type="AlphaFoldDB" id="A0A1X9YN47"/>
<dbReference type="EMBL" id="CP021235">
    <property type="protein sequence ID" value="ARS34292.1"/>
    <property type="molecule type" value="Genomic_DNA"/>
</dbReference>
<sequence length="263" mass="29114">MSHTVVGVFDTSNEAQTALQQLVSSGFSRDNIDIAPNTNAGADEHDKKDDSIGNFFRNLFGSGDHSERYSNYARTGAIVTVHVRSAADAEKAADILDEHGAVNLDERATGQGTGAVAADRGRPETSATDTTIPVVEEEMQVGKQEVETGGVRLRSRIIERPIEEHLRLREEHVRVERNPVNRPATPGDMNAFKEGSVEMTEHAEEPVVRKEARVVEEINLGKDVEEHDENIKGTVRKTDVEVDRLDEDELRRRRTEGDRPGNV</sequence>
<proteinExistence type="predicted"/>
<dbReference type="Proteomes" id="UP000266292">
    <property type="component" value="Chromosome"/>
</dbReference>
<evidence type="ECO:0000313" key="4">
    <source>
        <dbReference type="Proteomes" id="UP000266292"/>
    </source>
</evidence>
<evidence type="ECO:0000256" key="1">
    <source>
        <dbReference type="SAM" id="MobiDB-lite"/>
    </source>
</evidence>
<dbReference type="RefSeq" id="WP_025604128.1">
    <property type="nucleotide sequence ID" value="NZ_CP021235.1"/>
</dbReference>
<dbReference type="Pfam" id="PF09557">
    <property type="entry name" value="DUF2382"/>
    <property type="match status" value="1"/>
</dbReference>
<evidence type="ECO:0000313" key="3">
    <source>
        <dbReference type="EMBL" id="ARS34292.1"/>
    </source>
</evidence>
<dbReference type="InterPro" id="IPR019060">
    <property type="entry name" value="DUF2382"/>
</dbReference>
<protein>
    <recommendedName>
        <fullName evidence="2">DUF2382 domain-containing protein</fullName>
    </recommendedName>
</protein>
<accession>A0A1X9YN47</accession>
<reference evidence="4" key="1">
    <citation type="submission" date="2017-05" db="EMBL/GenBank/DDBJ databases">
        <authorList>
            <person name="Ray J."/>
            <person name="Price M."/>
            <person name="Deutschbauer A."/>
        </authorList>
    </citation>
    <scope>NUCLEOTIDE SEQUENCE [LARGE SCALE GENOMIC DNA]</scope>
    <source>
        <strain evidence="4">DSM 19842</strain>
    </source>
</reference>
<keyword evidence="4" id="KW-1185">Reference proteome</keyword>
<organism evidence="3 4">
    <name type="scientific">Pontibacter actiniarum</name>
    <dbReference type="NCBI Taxonomy" id="323450"/>
    <lineage>
        <taxon>Bacteria</taxon>
        <taxon>Pseudomonadati</taxon>
        <taxon>Bacteroidota</taxon>
        <taxon>Cytophagia</taxon>
        <taxon>Cytophagales</taxon>
        <taxon>Hymenobacteraceae</taxon>
        <taxon>Pontibacter</taxon>
    </lineage>
</organism>
<dbReference type="OrthoDB" id="581516at2"/>
<feature type="region of interest" description="Disordered" evidence="1">
    <location>
        <begin position="244"/>
        <end position="263"/>
    </location>
</feature>
<feature type="domain" description="DUF2382" evidence="2">
    <location>
        <begin position="132"/>
        <end position="242"/>
    </location>
</feature>
<dbReference type="KEGG" id="pact:CA264_01900"/>
<dbReference type="InterPro" id="IPR052967">
    <property type="entry name" value="Stress_Response_Assoc"/>
</dbReference>
<name>A0A1X9YN47_9BACT</name>
<dbReference type="PANTHER" id="PTHR38463:SF1">
    <property type="entry name" value="STRESS RESPONSE PROTEIN YSNF"/>
    <property type="match status" value="1"/>
</dbReference>
<evidence type="ECO:0000259" key="2">
    <source>
        <dbReference type="Pfam" id="PF09557"/>
    </source>
</evidence>